<dbReference type="SUPFAM" id="SSF53474">
    <property type="entry name" value="alpha/beta-Hydrolases"/>
    <property type="match status" value="1"/>
</dbReference>
<dbReference type="Pfam" id="PF00561">
    <property type="entry name" value="Abhydrolase_1"/>
    <property type="match status" value="1"/>
</dbReference>
<reference evidence="4" key="1">
    <citation type="journal article" date="2020" name="Stud. Mycol.">
        <title>101 Dothideomycetes genomes: a test case for predicting lifestyles and emergence of pathogens.</title>
        <authorList>
            <person name="Haridas S."/>
            <person name="Albert R."/>
            <person name="Binder M."/>
            <person name="Bloem J."/>
            <person name="Labutti K."/>
            <person name="Salamov A."/>
            <person name="Andreopoulos B."/>
            <person name="Baker S."/>
            <person name="Barry K."/>
            <person name="Bills G."/>
            <person name="Bluhm B."/>
            <person name="Cannon C."/>
            <person name="Castanera R."/>
            <person name="Culley D."/>
            <person name="Daum C."/>
            <person name="Ezra D."/>
            <person name="Gonzalez J."/>
            <person name="Henrissat B."/>
            <person name="Kuo A."/>
            <person name="Liang C."/>
            <person name="Lipzen A."/>
            <person name="Lutzoni F."/>
            <person name="Magnuson J."/>
            <person name="Mondo S."/>
            <person name="Nolan M."/>
            <person name="Ohm R."/>
            <person name="Pangilinan J."/>
            <person name="Park H.-J."/>
            <person name="Ramirez L."/>
            <person name="Alfaro M."/>
            <person name="Sun H."/>
            <person name="Tritt A."/>
            <person name="Yoshinaga Y."/>
            <person name="Zwiers L.-H."/>
            <person name="Turgeon B."/>
            <person name="Goodwin S."/>
            <person name="Spatafora J."/>
            <person name="Crous P."/>
            <person name="Grigoriev I."/>
        </authorList>
    </citation>
    <scope>NUCLEOTIDE SEQUENCE</scope>
    <source>
        <strain evidence="4">CBS 116435</strain>
    </source>
</reference>
<evidence type="ECO:0000256" key="1">
    <source>
        <dbReference type="ARBA" id="ARBA00022801"/>
    </source>
</evidence>
<dbReference type="EMBL" id="MU003775">
    <property type="protein sequence ID" value="KAF2723621.1"/>
    <property type="molecule type" value="Genomic_DNA"/>
</dbReference>
<proteinExistence type="inferred from homology"/>
<evidence type="ECO:0000313" key="4">
    <source>
        <dbReference type="EMBL" id="KAF2723621.1"/>
    </source>
</evidence>
<keyword evidence="1" id="KW-0378">Hydrolase</keyword>
<dbReference type="InterPro" id="IPR029058">
    <property type="entry name" value="AB_hydrolase_fold"/>
</dbReference>
<evidence type="ECO:0000313" key="5">
    <source>
        <dbReference type="Proteomes" id="UP000799441"/>
    </source>
</evidence>
<dbReference type="AlphaFoldDB" id="A0A9P4QEU6"/>
<evidence type="ECO:0000259" key="3">
    <source>
        <dbReference type="Pfam" id="PF00561"/>
    </source>
</evidence>
<sequence>MADQNLRSLHPFLDSSTTTTTTASGACTIRSFSHDTGSGPILVLVHGWPQSSYMYRHIVAPLARDHGYSLFIPELPGYGFSSRAPRDDKRTVGALILEACGAVMRDAASRPLVWCSHDRGARVGHRMLVDACHPPRSAAHPSPSPPPPLLANLRAAILMDIVPTVEQFAAFANPRASVAYFHWPFLALPGAADLITAMGGDVFCGRILDRTTSANAEGAARIAADGATAHYMAQFARRETLEGSCADYKAGAEEDCDEQRADQEAGRKVALPLLTIYSTAGLGRMHDVDAVWQRWCEEGCYRGVGVGDGHGHYLPESCPDIVVDLVVDFVRQLGV</sequence>
<dbReference type="Proteomes" id="UP000799441">
    <property type="component" value="Unassembled WGS sequence"/>
</dbReference>
<dbReference type="PROSITE" id="PS51257">
    <property type="entry name" value="PROKAR_LIPOPROTEIN"/>
    <property type="match status" value="1"/>
</dbReference>
<gene>
    <name evidence="4" type="ORF">K431DRAFT_301527</name>
</gene>
<protein>
    <submittedName>
        <fullName evidence="4">Alpha/beta-hydrolase</fullName>
    </submittedName>
</protein>
<dbReference type="GO" id="GO:0016787">
    <property type="term" value="F:hydrolase activity"/>
    <property type="evidence" value="ECO:0007669"/>
    <property type="project" value="UniProtKB-KW"/>
</dbReference>
<organism evidence="4 5">
    <name type="scientific">Polychaeton citri CBS 116435</name>
    <dbReference type="NCBI Taxonomy" id="1314669"/>
    <lineage>
        <taxon>Eukaryota</taxon>
        <taxon>Fungi</taxon>
        <taxon>Dikarya</taxon>
        <taxon>Ascomycota</taxon>
        <taxon>Pezizomycotina</taxon>
        <taxon>Dothideomycetes</taxon>
        <taxon>Dothideomycetidae</taxon>
        <taxon>Capnodiales</taxon>
        <taxon>Capnodiaceae</taxon>
        <taxon>Polychaeton</taxon>
    </lineage>
</organism>
<dbReference type="InterPro" id="IPR000639">
    <property type="entry name" value="Epox_hydrolase-like"/>
</dbReference>
<dbReference type="PRINTS" id="PR00412">
    <property type="entry name" value="EPOXHYDRLASE"/>
</dbReference>
<dbReference type="Gene3D" id="3.40.50.1820">
    <property type="entry name" value="alpha/beta hydrolase"/>
    <property type="match status" value="1"/>
</dbReference>
<comment type="similarity">
    <text evidence="2">Belongs to the AB hydrolase superfamily. Epoxide hydrolase family.</text>
</comment>
<dbReference type="OrthoDB" id="408373at2759"/>
<name>A0A9P4QEU6_9PEZI</name>
<dbReference type="PANTHER" id="PTHR43329">
    <property type="entry name" value="EPOXIDE HYDROLASE"/>
    <property type="match status" value="1"/>
</dbReference>
<comment type="caution">
    <text evidence="4">The sequence shown here is derived from an EMBL/GenBank/DDBJ whole genome shotgun (WGS) entry which is preliminary data.</text>
</comment>
<keyword evidence="5" id="KW-1185">Reference proteome</keyword>
<dbReference type="InterPro" id="IPR000073">
    <property type="entry name" value="AB_hydrolase_1"/>
</dbReference>
<accession>A0A9P4QEU6</accession>
<evidence type="ECO:0000256" key="2">
    <source>
        <dbReference type="ARBA" id="ARBA00038334"/>
    </source>
</evidence>
<feature type="domain" description="AB hydrolase-1" evidence="3">
    <location>
        <begin position="40"/>
        <end position="91"/>
    </location>
</feature>